<reference evidence="2" key="1">
    <citation type="journal article" date="2013" name="Genome Announc.">
        <title>Draft Genome Sequence of the Dimorphic Prosthecate Bacterium Brevundimonas abyssalis TAR-001T.</title>
        <authorList>
            <person name="Tsubouchi T."/>
            <person name="Nishi S."/>
            <person name="Usui K."/>
            <person name="Shimane Y."/>
            <person name="Takaki Y."/>
            <person name="Maruyama T."/>
            <person name="Hatada Y."/>
        </authorList>
    </citation>
    <scope>NUCLEOTIDE SEQUENCE [LARGE SCALE GENOMIC DNA]</scope>
    <source>
        <strain evidence="2">TAR-001</strain>
    </source>
</reference>
<sequence length="79" mass="8461">MRLVPGEAGGFLALPLASRRSDSVIIDFVPTTLPLPSARAPDLHKPFALELRSVHAEIQTRRPMAGRLPMAALIIAPPA</sequence>
<organism evidence="1 2">
    <name type="scientific">Brevundimonas abyssalis TAR-001</name>
    <dbReference type="NCBI Taxonomy" id="1391729"/>
    <lineage>
        <taxon>Bacteria</taxon>
        <taxon>Pseudomonadati</taxon>
        <taxon>Pseudomonadota</taxon>
        <taxon>Alphaproteobacteria</taxon>
        <taxon>Caulobacterales</taxon>
        <taxon>Caulobacteraceae</taxon>
        <taxon>Brevundimonas</taxon>
    </lineage>
</organism>
<name>A0A8E0KLE3_9CAUL</name>
<accession>A0A8E0KLE3</accession>
<gene>
    <name evidence="1" type="ORF">MBEBAB_0782</name>
</gene>
<dbReference type="AlphaFoldDB" id="A0A8E0KLE3"/>
<comment type="caution">
    <text evidence="1">The sequence shown here is derived from an EMBL/GenBank/DDBJ whole genome shotgun (WGS) entry which is preliminary data.</text>
</comment>
<dbReference type="EMBL" id="BATC01000008">
    <property type="protein sequence ID" value="GAD58532.1"/>
    <property type="molecule type" value="Genomic_DNA"/>
</dbReference>
<evidence type="ECO:0000313" key="2">
    <source>
        <dbReference type="Proteomes" id="UP000016569"/>
    </source>
</evidence>
<proteinExistence type="predicted"/>
<protein>
    <submittedName>
        <fullName evidence="1">Uncharacterized protein</fullName>
    </submittedName>
</protein>
<dbReference type="Proteomes" id="UP000016569">
    <property type="component" value="Unassembled WGS sequence"/>
</dbReference>
<keyword evidence="2" id="KW-1185">Reference proteome</keyword>
<evidence type="ECO:0000313" key="1">
    <source>
        <dbReference type="EMBL" id="GAD58532.1"/>
    </source>
</evidence>